<evidence type="ECO:0000256" key="1">
    <source>
        <dbReference type="ARBA" id="ARBA00004496"/>
    </source>
</evidence>
<dbReference type="OMA" id="DHMKNVV"/>
<keyword evidence="2" id="KW-0963">Cytoplasm</keyword>
<dbReference type="AlphaFoldDB" id="A0A915IK11"/>
<evidence type="ECO:0000256" key="4">
    <source>
        <dbReference type="ARBA" id="ARBA00022884"/>
    </source>
</evidence>
<evidence type="ECO:0000256" key="5">
    <source>
        <dbReference type="ARBA" id="ARBA00022917"/>
    </source>
</evidence>
<organism evidence="9 10">
    <name type="scientific">Romanomermis culicivorax</name>
    <name type="common">Nematode worm</name>
    <dbReference type="NCBI Taxonomy" id="13658"/>
    <lineage>
        <taxon>Eukaryota</taxon>
        <taxon>Metazoa</taxon>
        <taxon>Ecdysozoa</taxon>
        <taxon>Nematoda</taxon>
        <taxon>Enoplea</taxon>
        <taxon>Dorylaimia</taxon>
        <taxon>Mermithida</taxon>
        <taxon>Mermithoidea</taxon>
        <taxon>Mermithidae</taxon>
        <taxon>Romanomermis</taxon>
    </lineage>
</organism>
<evidence type="ECO:0000256" key="7">
    <source>
        <dbReference type="SAM" id="MobiDB-lite"/>
    </source>
</evidence>
<dbReference type="GO" id="GO:0043614">
    <property type="term" value="C:multi-eIF complex"/>
    <property type="evidence" value="ECO:0007669"/>
    <property type="project" value="TreeGrafter"/>
</dbReference>
<feature type="domain" description="eIF3a PCI" evidence="8">
    <location>
        <begin position="103"/>
        <end position="371"/>
    </location>
</feature>
<dbReference type="GO" id="GO:0002188">
    <property type="term" value="P:translation reinitiation"/>
    <property type="evidence" value="ECO:0007669"/>
    <property type="project" value="TreeGrafter"/>
</dbReference>
<dbReference type="InterPro" id="IPR027512">
    <property type="entry name" value="EIF3A"/>
</dbReference>
<evidence type="ECO:0000259" key="8">
    <source>
        <dbReference type="Pfam" id="PF22591"/>
    </source>
</evidence>
<dbReference type="Proteomes" id="UP000887565">
    <property type="component" value="Unplaced"/>
</dbReference>
<feature type="compositionally biased region" description="Basic and acidic residues" evidence="7">
    <location>
        <begin position="776"/>
        <end position="839"/>
    </location>
</feature>
<evidence type="ECO:0000313" key="10">
    <source>
        <dbReference type="WBParaSite" id="nRc.2.0.1.t13727-RA"/>
    </source>
</evidence>
<accession>A0A915IK11</accession>
<keyword evidence="5" id="KW-0648">Protein biosynthesis</keyword>
<dbReference type="GO" id="GO:0071541">
    <property type="term" value="C:eukaryotic translation initiation factor 3 complex, eIF3m"/>
    <property type="evidence" value="ECO:0007669"/>
    <property type="project" value="TreeGrafter"/>
</dbReference>
<dbReference type="GO" id="GO:0003743">
    <property type="term" value="F:translation initiation factor activity"/>
    <property type="evidence" value="ECO:0007669"/>
    <property type="project" value="UniProtKB-KW"/>
</dbReference>
<evidence type="ECO:0000256" key="3">
    <source>
        <dbReference type="ARBA" id="ARBA00022540"/>
    </source>
</evidence>
<dbReference type="PANTHER" id="PTHR14005:SF0">
    <property type="entry name" value="EUKARYOTIC TRANSLATION INITIATION FACTOR 3 SUBUNIT A"/>
    <property type="match status" value="1"/>
</dbReference>
<proteinExistence type="predicted"/>
<comment type="subcellular location">
    <subcellularLocation>
        <location evidence="1">Cytoplasm</location>
    </subcellularLocation>
</comment>
<dbReference type="GO" id="GO:0071540">
    <property type="term" value="C:eukaryotic translation initiation factor 3 complex, eIF3e"/>
    <property type="evidence" value="ECO:0007669"/>
    <property type="project" value="TreeGrafter"/>
</dbReference>
<reference evidence="10" key="1">
    <citation type="submission" date="2022-11" db="UniProtKB">
        <authorList>
            <consortium name="WormBaseParasite"/>
        </authorList>
    </citation>
    <scope>IDENTIFICATION</scope>
</reference>
<keyword evidence="4" id="KW-0694">RNA-binding</keyword>
<keyword evidence="6" id="KW-0175">Coiled coil</keyword>
<keyword evidence="3" id="KW-0396">Initiation factor</keyword>
<dbReference type="GO" id="GO:0001732">
    <property type="term" value="P:formation of cytoplasmic translation initiation complex"/>
    <property type="evidence" value="ECO:0007669"/>
    <property type="project" value="TreeGrafter"/>
</dbReference>
<dbReference type="Pfam" id="PF22591">
    <property type="entry name" value="eIF3a_PCI_TPR-like"/>
    <property type="match status" value="1"/>
</dbReference>
<feature type="region of interest" description="Disordered" evidence="7">
    <location>
        <begin position="446"/>
        <end position="475"/>
    </location>
</feature>
<dbReference type="InterPro" id="IPR054711">
    <property type="entry name" value="eIF3a_PCI_TPR-like"/>
</dbReference>
<dbReference type="Gene3D" id="1.25.40.860">
    <property type="match status" value="1"/>
</dbReference>
<dbReference type="PANTHER" id="PTHR14005">
    <property type="entry name" value="EUKARYOTIC TRANSLATION INITIATION FACTOR 3, THETA SUBUNIT"/>
    <property type="match status" value="1"/>
</dbReference>
<evidence type="ECO:0000313" key="9">
    <source>
        <dbReference type="Proteomes" id="UP000887565"/>
    </source>
</evidence>
<feature type="region of interest" description="Disordered" evidence="7">
    <location>
        <begin position="776"/>
        <end position="847"/>
    </location>
</feature>
<feature type="compositionally biased region" description="Polar residues" evidence="7">
    <location>
        <begin position="449"/>
        <end position="461"/>
    </location>
</feature>
<protein>
    <submittedName>
        <fullName evidence="10">Eukaryotic translation initiation factor 3 subunit 10</fullName>
    </submittedName>
</protein>
<keyword evidence="9" id="KW-1185">Reference proteome</keyword>
<dbReference type="WBParaSite" id="nRc.2.0.1.t13727-RA">
    <property type="protein sequence ID" value="nRc.2.0.1.t13727-RA"/>
    <property type="gene ID" value="nRc.2.0.1.g13727"/>
</dbReference>
<feature type="coiled-coil region" evidence="6">
    <location>
        <begin position="545"/>
        <end position="607"/>
    </location>
</feature>
<dbReference type="GO" id="GO:0003729">
    <property type="term" value="F:mRNA binding"/>
    <property type="evidence" value="ECO:0007669"/>
    <property type="project" value="TreeGrafter"/>
</dbReference>
<dbReference type="FunFam" id="4.10.860.10:FF:000001">
    <property type="entry name" value="Eukaryotic translation initiation factor 3 subunit A"/>
    <property type="match status" value="1"/>
</dbReference>
<evidence type="ECO:0000256" key="2">
    <source>
        <dbReference type="ARBA" id="ARBA00022490"/>
    </source>
</evidence>
<name>A0A915IK11_ROMCU</name>
<evidence type="ECO:0000256" key="6">
    <source>
        <dbReference type="SAM" id="Coils"/>
    </source>
</evidence>
<dbReference type="Gene3D" id="4.10.860.10">
    <property type="entry name" value="UVR domain"/>
    <property type="match status" value="1"/>
</dbReference>
<sequence>MVTWLKPENALRRANELVEVGRKQDALDTLHEVIKNRKVRQWTKVHEQIMLKHLELCVELRKPHLAKDGLFQYRNMCQSVNAKSLEDVIQVFLTLSEKKAEQARQELLLSVVTGEGSQERADRTILSPWLRFLWEAYRQCLELLRNNIQVETLYHRIAKQAFHFCLEYQRKAEFRKLCDNLRTHLNQIQKAQHLNQTPKGHYALKLTNPETVAFHQETRLVQLDIAIKMELWQEAFKSVEDVHQLMELMHVSKKGVRPAALASYYEKVALIFWKADNPLYHAAALMKLLQLTKEHKRAASAEELSKLATRVLLAVLSVNASNTCSDLSRHLEMDETFLENQRRLASLIKLPSPPTRQSLLKDAKQIEILNETAKPEETKYIGCLKNVAAAKILRQISQIYSSATFVFLCKIIPYFDKAAIENLIVSMGKRHHFQIRLHHRTDSVEFGLQDQTSVDDPTSPSGDIGSGTGGHQNSQLNVPVVQTMPGEQIRQHLQQMYTALQDADASLDADVHSQKLAEALRNRINLYRFHARDQHIAIINRKKMIESYKETNERIKLNHEQQQKEQERLMNEQKQREIDQRLQQEKVERLEQQKRREQEELKQRMMQDKLDKMKDPKLRKLIEEMPGAELDHDKILEKQILHLEQEKRETMNKLKSQEKKWDYYVRAMHLEELPLRKEEYEKWAVEDVDHWENYETYRIDKAIEEHKLLVETVDRMKRMEDDARDIIARIKAGRQGDFQQKLRDWEKRLSQKRVERLAERKRERKEKRREQWLEERREAERREAERRKKEDEERQRREQEASGRRGGTDAFGKDRFQRRTYNDQEGDREPSGADSDKWVRGQTPFQK</sequence>